<keyword evidence="2" id="KW-1185">Reference proteome</keyword>
<proteinExistence type="predicted"/>
<protein>
    <recommendedName>
        <fullName evidence="3">Protein kinase domain-containing protein</fullName>
    </recommendedName>
</protein>
<accession>A0A2Z6N4E1</accession>
<name>A0A2Z6N4E1_TRISU</name>
<dbReference type="AlphaFoldDB" id="A0A2Z6N4E1"/>
<evidence type="ECO:0000313" key="2">
    <source>
        <dbReference type="Proteomes" id="UP000242715"/>
    </source>
</evidence>
<dbReference type="Gene3D" id="1.10.510.10">
    <property type="entry name" value="Transferase(Phosphotransferase) domain 1"/>
    <property type="match status" value="1"/>
</dbReference>
<dbReference type="SUPFAM" id="SSF56112">
    <property type="entry name" value="Protein kinase-like (PK-like)"/>
    <property type="match status" value="1"/>
</dbReference>
<evidence type="ECO:0008006" key="3">
    <source>
        <dbReference type="Google" id="ProtNLM"/>
    </source>
</evidence>
<dbReference type="Proteomes" id="UP000242715">
    <property type="component" value="Unassembled WGS sequence"/>
</dbReference>
<gene>
    <name evidence="1" type="ORF">TSUD_56170</name>
</gene>
<evidence type="ECO:0000313" key="1">
    <source>
        <dbReference type="EMBL" id="GAU26319.1"/>
    </source>
</evidence>
<organism evidence="1 2">
    <name type="scientific">Trifolium subterraneum</name>
    <name type="common">Subterranean clover</name>
    <dbReference type="NCBI Taxonomy" id="3900"/>
    <lineage>
        <taxon>Eukaryota</taxon>
        <taxon>Viridiplantae</taxon>
        <taxon>Streptophyta</taxon>
        <taxon>Embryophyta</taxon>
        <taxon>Tracheophyta</taxon>
        <taxon>Spermatophyta</taxon>
        <taxon>Magnoliopsida</taxon>
        <taxon>eudicotyledons</taxon>
        <taxon>Gunneridae</taxon>
        <taxon>Pentapetalae</taxon>
        <taxon>rosids</taxon>
        <taxon>fabids</taxon>
        <taxon>Fabales</taxon>
        <taxon>Fabaceae</taxon>
        <taxon>Papilionoideae</taxon>
        <taxon>50 kb inversion clade</taxon>
        <taxon>NPAAA clade</taxon>
        <taxon>Hologalegina</taxon>
        <taxon>IRL clade</taxon>
        <taxon>Trifolieae</taxon>
        <taxon>Trifolium</taxon>
    </lineage>
</organism>
<reference evidence="2" key="1">
    <citation type="journal article" date="2017" name="Front. Plant Sci.">
        <title>Climate Clever Clovers: New Paradigm to Reduce the Environmental Footprint of Ruminants by Breeding Low Methanogenic Forages Utilizing Haplotype Variation.</title>
        <authorList>
            <person name="Kaur P."/>
            <person name="Appels R."/>
            <person name="Bayer P.E."/>
            <person name="Keeble-Gagnere G."/>
            <person name="Wang J."/>
            <person name="Hirakawa H."/>
            <person name="Shirasawa K."/>
            <person name="Vercoe P."/>
            <person name="Stefanova K."/>
            <person name="Durmic Z."/>
            <person name="Nichols P."/>
            <person name="Revell C."/>
            <person name="Isobe S.N."/>
            <person name="Edwards D."/>
            <person name="Erskine W."/>
        </authorList>
    </citation>
    <scope>NUCLEOTIDE SEQUENCE [LARGE SCALE GENOMIC DNA]</scope>
    <source>
        <strain evidence="2">cv. Daliak</strain>
    </source>
</reference>
<dbReference type="EMBL" id="DF973332">
    <property type="protein sequence ID" value="GAU26319.1"/>
    <property type="molecule type" value="Genomic_DNA"/>
</dbReference>
<dbReference type="OrthoDB" id="1732493at2759"/>
<dbReference type="InterPro" id="IPR011009">
    <property type="entry name" value="Kinase-like_dom_sf"/>
</dbReference>
<sequence>MTAATHIARTIVGIIGLATHFQPSQGQLLTRRVVPAPLELLLRATNYGVVVDLWSAACILAELLAGKPKMPERTEEVEFASRQEIVK</sequence>